<dbReference type="SMART" id="SM00487">
    <property type="entry name" value="DEXDc"/>
    <property type="match status" value="1"/>
</dbReference>
<evidence type="ECO:0000256" key="12">
    <source>
        <dbReference type="HAMAP-Rule" id="MF_00204"/>
    </source>
</evidence>
<comment type="caution">
    <text evidence="16">The sequence shown here is derived from an EMBL/GenBank/DDBJ whole genome shotgun (WGS) entry which is preliminary data.</text>
</comment>
<dbReference type="GO" id="GO:0016887">
    <property type="term" value="F:ATP hydrolysis activity"/>
    <property type="evidence" value="ECO:0007669"/>
    <property type="project" value="InterPro"/>
</dbReference>
<dbReference type="InterPro" id="IPR014001">
    <property type="entry name" value="Helicase_ATP-bd"/>
</dbReference>
<comment type="function">
    <text evidence="12">The UvrABC repair system catalyzes the recognition and processing of DNA lesions. A damage recognition complex composed of 2 UvrA and 2 UvrB subunits scans DNA for abnormalities. Upon binding of the UvrA(2)B(2) complex to a putative damaged site, the DNA wraps around one UvrB monomer. DNA wrap is dependent on ATP binding by UvrB and probably causes local melting of the DNA helix, facilitating insertion of UvrB beta-hairpin between the DNA strands. Then UvrB probes one DNA strand for the presence of a lesion. If a lesion is found the UvrA subunits dissociate and the UvrB-DNA preincision complex is formed. This complex is subsequently bound by UvrC and the second UvrB is released. If no lesion is found, the DNA wraps around the other UvrB subunit that will check the other stand for damage.</text>
</comment>
<evidence type="ECO:0000256" key="9">
    <source>
        <dbReference type="ARBA" id="ARBA00023204"/>
    </source>
</evidence>
<dbReference type="PROSITE" id="PS51192">
    <property type="entry name" value="HELICASE_ATP_BIND_1"/>
    <property type="match status" value="1"/>
</dbReference>
<dbReference type="InterPro" id="IPR004807">
    <property type="entry name" value="UvrB"/>
</dbReference>
<proteinExistence type="inferred from homology"/>
<keyword evidence="8 12" id="KW-0267">Excision nuclease</keyword>
<evidence type="ECO:0000256" key="7">
    <source>
        <dbReference type="ARBA" id="ARBA00022840"/>
    </source>
</evidence>
<keyword evidence="5 12" id="KW-0227">DNA damage</keyword>
<evidence type="ECO:0000256" key="3">
    <source>
        <dbReference type="ARBA" id="ARBA00022490"/>
    </source>
</evidence>
<dbReference type="CDD" id="cd18790">
    <property type="entry name" value="SF2_C_UvrB"/>
    <property type="match status" value="1"/>
</dbReference>
<dbReference type="PROSITE" id="PS50151">
    <property type="entry name" value="UVR"/>
    <property type="match status" value="1"/>
</dbReference>
<feature type="binding site" evidence="12">
    <location>
        <begin position="38"/>
        <end position="45"/>
    </location>
    <ligand>
        <name>ATP</name>
        <dbReference type="ChEBI" id="CHEBI:30616"/>
    </ligand>
</feature>
<evidence type="ECO:0000256" key="6">
    <source>
        <dbReference type="ARBA" id="ARBA00022769"/>
    </source>
</evidence>
<dbReference type="Proteomes" id="UP000783287">
    <property type="component" value="Unassembled WGS sequence"/>
</dbReference>
<gene>
    <name evidence="12" type="primary">uvrB</name>
    <name evidence="16" type="ORF">KC909_01630</name>
</gene>
<keyword evidence="9 12" id="KW-0234">DNA repair</keyword>
<reference evidence="16" key="2">
    <citation type="journal article" date="2021" name="Microbiome">
        <title>Successional dynamics and alternative stable states in a saline activated sludge microbial community over 9 years.</title>
        <authorList>
            <person name="Wang Y."/>
            <person name="Ye J."/>
            <person name="Ju F."/>
            <person name="Liu L."/>
            <person name="Boyd J.A."/>
            <person name="Deng Y."/>
            <person name="Parks D.H."/>
            <person name="Jiang X."/>
            <person name="Yin X."/>
            <person name="Woodcroft B.J."/>
            <person name="Tyson G.W."/>
            <person name="Hugenholtz P."/>
            <person name="Polz M.F."/>
            <person name="Zhang T."/>
        </authorList>
    </citation>
    <scope>NUCLEOTIDE SEQUENCE</scope>
    <source>
        <strain evidence="16">HKST-UBA14</strain>
    </source>
</reference>
<name>A0A955L558_9BACT</name>
<protein>
    <recommendedName>
        <fullName evidence="11 12">UvrABC system protein B</fullName>
        <shortName evidence="12">Protein UvrB</shortName>
    </recommendedName>
    <alternativeName>
        <fullName evidence="12">Excinuclease ABC subunit B</fullName>
    </alternativeName>
</protein>
<dbReference type="InterPro" id="IPR027417">
    <property type="entry name" value="P-loop_NTPase"/>
</dbReference>
<dbReference type="Pfam" id="PF04851">
    <property type="entry name" value="ResIII"/>
    <property type="match status" value="1"/>
</dbReference>
<evidence type="ECO:0000256" key="2">
    <source>
        <dbReference type="ARBA" id="ARBA00008533"/>
    </source>
</evidence>
<evidence type="ECO:0000313" key="16">
    <source>
        <dbReference type="EMBL" id="MCA9383042.1"/>
    </source>
</evidence>
<feature type="short sequence motif" description="Beta-hairpin" evidence="12">
    <location>
        <begin position="91"/>
        <end position="114"/>
    </location>
</feature>
<dbReference type="SMART" id="SM00490">
    <property type="entry name" value="HELICc"/>
    <property type="match status" value="1"/>
</dbReference>
<dbReference type="GO" id="GO:0003677">
    <property type="term" value="F:DNA binding"/>
    <property type="evidence" value="ECO:0007669"/>
    <property type="project" value="UniProtKB-UniRule"/>
</dbReference>
<dbReference type="GO" id="GO:0005737">
    <property type="term" value="C:cytoplasm"/>
    <property type="evidence" value="ECO:0007669"/>
    <property type="project" value="UniProtKB-SubCell"/>
</dbReference>
<dbReference type="Pfam" id="PF00271">
    <property type="entry name" value="Helicase_C"/>
    <property type="match status" value="1"/>
</dbReference>
<keyword evidence="4 12" id="KW-0547">Nucleotide-binding</keyword>
<keyword evidence="6 12" id="KW-0228">DNA excision</keyword>
<dbReference type="InterPro" id="IPR024759">
    <property type="entry name" value="UvrB_YAD/RRR_dom"/>
</dbReference>
<dbReference type="Pfam" id="PF12344">
    <property type="entry name" value="UvrB"/>
    <property type="match status" value="1"/>
</dbReference>
<dbReference type="Pfam" id="PF17757">
    <property type="entry name" value="UvrB_inter"/>
    <property type="match status" value="1"/>
</dbReference>
<evidence type="ECO:0000259" key="15">
    <source>
        <dbReference type="PROSITE" id="PS51194"/>
    </source>
</evidence>
<reference evidence="16" key="1">
    <citation type="submission" date="2020-04" db="EMBL/GenBank/DDBJ databases">
        <authorList>
            <person name="Zhang T."/>
        </authorList>
    </citation>
    <scope>NUCLEOTIDE SEQUENCE</scope>
    <source>
        <strain evidence="16">HKST-UBA14</strain>
    </source>
</reference>
<accession>A0A955L558</accession>
<evidence type="ECO:0000256" key="5">
    <source>
        <dbReference type="ARBA" id="ARBA00022763"/>
    </source>
</evidence>
<organism evidence="16 17">
    <name type="scientific">Candidatus Dojkabacteria bacterium</name>
    <dbReference type="NCBI Taxonomy" id="2099670"/>
    <lineage>
        <taxon>Bacteria</taxon>
        <taxon>Candidatus Dojkabacteria</taxon>
    </lineage>
</organism>
<dbReference type="Gene3D" id="3.40.50.300">
    <property type="entry name" value="P-loop containing nucleotide triphosphate hydrolases"/>
    <property type="match status" value="3"/>
</dbReference>
<dbReference type="GO" id="GO:0009381">
    <property type="term" value="F:excinuclease ABC activity"/>
    <property type="evidence" value="ECO:0007669"/>
    <property type="project" value="UniProtKB-UniRule"/>
</dbReference>
<evidence type="ECO:0000259" key="13">
    <source>
        <dbReference type="PROSITE" id="PS50151"/>
    </source>
</evidence>
<keyword evidence="12" id="KW-0742">SOS response</keyword>
<comment type="subcellular location">
    <subcellularLocation>
        <location evidence="1 12">Cytoplasm</location>
    </subcellularLocation>
</comment>
<sequence length="718" mass="82818">MEQFTLKAKFKPAGDQEQAIRKLSAGIRSGIDHQTLLGVTGSGKTFTMANIIQEVQKPTIIMAHNKTLAAQLFSEFSDLFPNNAVRYFVSYYDYYQPEAYVPRRDLYIEKESDINETIERYRNAATQSLLTRRDTIIVASVSCIYGLGNPNSYLDLARELTVGQPYKREKFLRHLSDMQYERSEFDFFPGLYRVRGDTIDVYLAYDEKALRVEYFGDEVDSIKLINPISGEVLEKPDTYKLFPAKQFVTPYETLKAVIPQIEQDLKEEVAEFEKIGKTIEAYRLKQRVKFDIEMLRETGYCSGIENYSRYIDGRNPGVAPSTLLDYTPDDWLMFIDESHMTMPQIRGMYNGDQARKQTLVDYGFRLKASKDNRPLQFSEFQDKLSQAIYVSATPNEYEVDLSQKTASITIERNKEYFKDSEVLNNNYQGIVEQLIRPTGLLDPNIDIRPIETHAVNSLRKELIEHGYTDMSYANNDVQEVNQIDDLIAEIKTTIAKNQRVLVTTLTKRMSEDLTSFLKDINIRVQYIHSDIETVERVELLRDLRLGKYDVLVGINLLREGLDLPEVALVAILDADKEGFLRSRSSLIQTIGRAARHEEGKVIMYAGKITGSMKAAVDETRRRRQIQEEYNTEHGITPTGIKKEIKDILVREDDQQEQSDKSKKASLLKQAESYNAMTKKEQKELRQEVETQMNIFADMLEFEKAAEMRDLLEELKNNK</sequence>
<dbReference type="GO" id="GO:0005524">
    <property type="term" value="F:ATP binding"/>
    <property type="evidence" value="ECO:0007669"/>
    <property type="project" value="UniProtKB-UniRule"/>
</dbReference>
<comment type="subunit">
    <text evidence="10 12">Forms a heterotetramer with UvrA during the search for lesions. Interacts with UvrC in an incision complex.</text>
</comment>
<dbReference type="Gene3D" id="4.10.860.10">
    <property type="entry name" value="UVR domain"/>
    <property type="match status" value="1"/>
</dbReference>
<dbReference type="SUPFAM" id="SSF46600">
    <property type="entry name" value="C-terminal UvrC-binding domain of UvrB"/>
    <property type="match status" value="1"/>
</dbReference>
<dbReference type="EMBL" id="JAGQLK010000022">
    <property type="protein sequence ID" value="MCA9383042.1"/>
    <property type="molecule type" value="Genomic_DNA"/>
</dbReference>
<feature type="domain" description="Helicase C-terminal" evidence="15">
    <location>
        <begin position="482"/>
        <end position="648"/>
    </location>
</feature>
<dbReference type="SUPFAM" id="SSF52540">
    <property type="entry name" value="P-loop containing nucleoside triphosphate hydrolases"/>
    <property type="match status" value="2"/>
</dbReference>
<dbReference type="GO" id="GO:0009432">
    <property type="term" value="P:SOS response"/>
    <property type="evidence" value="ECO:0007669"/>
    <property type="project" value="UniProtKB-UniRule"/>
</dbReference>
<dbReference type="InterPro" id="IPR041471">
    <property type="entry name" value="UvrB_inter"/>
</dbReference>
<feature type="domain" description="UVR" evidence="13">
    <location>
        <begin position="682"/>
        <end position="717"/>
    </location>
</feature>
<dbReference type="PROSITE" id="PS51194">
    <property type="entry name" value="HELICASE_CTER"/>
    <property type="match status" value="1"/>
</dbReference>
<dbReference type="InterPro" id="IPR001650">
    <property type="entry name" value="Helicase_C-like"/>
</dbReference>
<dbReference type="HAMAP" id="MF_00204">
    <property type="entry name" value="UvrB"/>
    <property type="match status" value="1"/>
</dbReference>
<keyword evidence="7 12" id="KW-0067">ATP-binding</keyword>
<evidence type="ECO:0000256" key="4">
    <source>
        <dbReference type="ARBA" id="ARBA00022741"/>
    </source>
</evidence>
<dbReference type="InterPro" id="IPR001943">
    <property type="entry name" value="UVR_dom"/>
</dbReference>
<keyword evidence="3 12" id="KW-0963">Cytoplasm</keyword>
<evidence type="ECO:0000256" key="1">
    <source>
        <dbReference type="ARBA" id="ARBA00004496"/>
    </source>
</evidence>
<evidence type="ECO:0000259" key="14">
    <source>
        <dbReference type="PROSITE" id="PS51192"/>
    </source>
</evidence>
<evidence type="ECO:0000256" key="8">
    <source>
        <dbReference type="ARBA" id="ARBA00022881"/>
    </source>
</evidence>
<evidence type="ECO:0000256" key="11">
    <source>
        <dbReference type="ARBA" id="ARBA00029504"/>
    </source>
</evidence>
<dbReference type="InterPro" id="IPR036876">
    <property type="entry name" value="UVR_dom_sf"/>
</dbReference>
<dbReference type="AlphaFoldDB" id="A0A955L558"/>
<evidence type="ECO:0000256" key="10">
    <source>
        <dbReference type="ARBA" id="ARBA00026033"/>
    </source>
</evidence>
<dbReference type="CDD" id="cd17916">
    <property type="entry name" value="DEXHc_UvrB"/>
    <property type="match status" value="1"/>
</dbReference>
<dbReference type="GO" id="GO:0009380">
    <property type="term" value="C:excinuclease repair complex"/>
    <property type="evidence" value="ECO:0007669"/>
    <property type="project" value="InterPro"/>
</dbReference>
<dbReference type="GO" id="GO:0006289">
    <property type="term" value="P:nucleotide-excision repair"/>
    <property type="evidence" value="ECO:0007669"/>
    <property type="project" value="UniProtKB-UniRule"/>
</dbReference>
<comment type="similarity">
    <text evidence="2 12">Belongs to the UvrB family.</text>
</comment>
<dbReference type="PANTHER" id="PTHR24029:SF0">
    <property type="entry name" value="UVRABC SYSTEM PROTEIN B"/>
    <property type="match status" value="1"/>
</dbReference>
<dbReference type="PANTHER" id="PTHR24029">
    <property type="entry name" value="UVRABC SYSTEM PROTEIN B"/>
    <property type="match status" value="1"/>
</dbReference>
<feature type="domain" description="Helicase ATP-binding" evidence="14">
    <location>
        <begin position="25"/>
        <end position="180"/>
    </location>
</feature>
<dbReference type="InterPro" id="IPR006935">
    <property type="entry name" value="Helicase/UvrB_N"/>
</dbReference>
<comment type="domain">
    <text evidence="12">The beta-hairpin motif is involved in DNA binding.</text>
</comment>
<evidence type="ECO:0000313" key="17">
    <source>
        <dbReference type="Proteomes" id="UP000783287"/>
    </source>
</evidence>